<dbReference type="SMART" id="SM00897">
    <property type="entry name" value="FIST"/>
    <property type="match status" value="1"/>
</dbReference>
<evidence type="ECO:0000313" key="3">
    <source>
        <dbReference type="EMBL" id="PIX17570.1"/>
    </source>
</evidence>
<feature type="domain" description="FIST C-domain" evidence="2">
    <location>
        <begin position="284"/>
        <end position="423"/>
    </location>
</feature>
<reference evidence="4" key="1">
    <citation type="submission" date="2017-09" db="EMBL/GenBank/DDBJ databases">
        <title>Depth-based differentiation of microbial function through sediment-hosted aquifers and enrichment of novel symbionts in the deep terrestrial subsurface.</title>
        <authorList>
            <person name="Probst A.J."/>
            <person name="Ladd B."/>
            <person name="Jarett J.K."/>
            <person name="Geller-Mcgrath D.E."/>
            <person name="Sieber C.M.K."/>
            <person name="Emerson J.B."/>
            <person name="Anantharaman K."/>
            <person name="Thomas B.C."/>
            <person name="Malmstrom R."/>
            <person name="Stieglmeier M."/>
            <person name="Klingl A."/>
            <person name="Woyke T."/>
            <person name="Ryan C.M."/>
            <person name="Banfield J.F."/>
        </authorList>
    </citation>
    <scope>NUCLEOTIDE SEQUENCE [LARGE SCALE GENOMIC DNA]</scope>
</reference>
<sequence>MLLFGHQQRKQELNDFTAKIFNINRLLRVSSLLIPLLLAMKVSFVDKKIYEEVQGYEARSSRRILSGRRGFLCRGDKSSQCGIRKTNGRADAVFVFGAIKYDQQRMIDGINSKVKDAVLVGCSTDGEIVTDGYMEDSVSLMVLNSDEFSFSVGYGLNAHQDAQKTAQDAINMALGHLESKSPSICFLFGDGTKANGVDLIEGAKTVLGKKFHIVGGLAGDGFKFEKTYQYCNNQVITNGGVSLLITGDITVATGVKHGWTSIGRERIVTKAQGNIVYGLDGESVSKIYEDYLGERADELPGVAFEFPFGIIDKNKQEYLRCPVGIDKELGTITFAGEVPVGAIVRMTTGTTIDAIKAAREASEHALSGLGQGVTPAAIFIFDCCARKKVFGRRTQKEIDAIQGVLGEKVPMIGFYTYGEIAPVVEGTGTGTIGTSAFHNLTDAIVVFGK</sequence>
<accession>A0A2M7JDS8</accession>
<dbReference type="PANTHER" id="PTHR40252:SF2">
    <property type="entry name" value="BLR0328 PROTEIN"/>
    <property type="match status" value="1"/>
</dbReference>
<evidence type="ECO:0008006" key="5">
    <source>
        <dbReference type="Google" id="ProtNLM"/>
    </source>
</evidence>
<dbReference type="AlphaFoldDB" id="A0A2M7JDS8"/>
<dbReference type="Pfam" id="PF08495">
    <property type="entry name" value="FIST"/>
    <property type="match status" value="1"/>
</dbReference>
<comment type="caution">
    <text evidence="3">The sequence shown here is derived from an EMBL/GenBank/DDBJ whole genome shotgun (WGS) entry which is preliminary data.</text>
</comment>
<dbReference type="InterPro" id="IPR019494">
    <property type="entry name" value="FIST_C"/>
</dbReference>
<dbReference type="EMBL" id="PFIC01000071">
    <property type="protein sequence ID" value="PIX17570.1"/>
    <property type="molecule type" value="Genomic_DNA"/>
</dbReference>
<organism evidence="3 4">
    <name type="scientific">Candidatus Desantisbacteria bacterium CG_4_8_14_3_um_filter_40_12</name>
    <dbReference type="NCBI Taxonomy" id="1974545"/>
    <lineage>
        <taxon>Bacteria</taxon>
        <taxon>Candidatus Desantisiibacteriota</taxon>
    </lineage>
</organism>
<gene>
    <name evidence="3" type="ORF">COZ71_02675</name>
</gene>
<feature type="domain" description="FIST" evidence="1">
    <location>
        <begin position="89"/>
        <end position="283"/>
    </location>
</feature>
<dbReference type="PANTHER" id="PTHR40252">
    <property type="entry name" value="BLR0328 PROTEIN"/>
    <property type="match status" value="1"/>
</dbReference>
<evidence type="ECO:0000259" key="2">
    <source>
        <dbReference type="SMART" id="SM01204"/>
    </source>
</evidence>
<evidence type="ECO:0000259" key="1">
    <source>
        <dbReference type="SMART" id="SM00897"/>
    </source>
</evidence>
<dbReference type="Pfam" id="PF10442">
    <property type="entry name" value="FIST_C"/>
    <property type="match status" value="1"/>
</dbReference>
<dbReference type="SMART" id="SM01204">
    <property type="entry name" value="FIST_C"/>
    <property type="match status" value="1"/>
</dbReference>
<proteinExistence type="predicted"/>
<dbReference type="Proteomes" id="UP000229297">
    <property type="component" value="Unassembled WGS sequence"/>
</dbReference>
<evidence type="ECO:0000313" key="4">
    <source>
        <dbReference type="Proteomes" id="UP000229297"/>
    </source>
</evidence>
<protein>
    <recommendedName>
        <fullName evidence="5">FIST domain-containing protein</fullName>
    </recommendedName>
</protein>
<dbReference type="InterPro" id="IPR013702">
    <property type="entry name" value="FIST_domain_N"/>
</dbReference>
<name>A0A2M7JDS8_9BACT</name>